<dbReference type="InterPro" id="IPR010982">
    <property type="entry name" value="Lambda_DNA-bd_dom_sf"/>
</dbReference>
<feature type="domain" description="HTH cro/C1-type" evidence="2">
    <location>
        <begin position="8"/>
        <end position="62"/>
    </location>
</feature>
<dbReference type="InterPro" id="IPR010359">
    <property type="entry name" value="IrrE_HExxH"/>
</dbReference>
<dbReference type="PROSITE" id="PS50943">
    <property type="entry name" value="HTH_CROC1"/>
    <property type="match status" value="1"/>
</dbReference>
<accession>A0A544YVD1</accession>
<reference evidence="3 4" key="1">
    <citation type="submission" date="2019-07" db="EMBL/GenBank/DDBJ databases">
        <title>Microbispora hainanensis DSM 45428.</title>
        <authorList>
            <person name="Thawai C."/>
        </authorList>
    </citation>
    <scope>NUCLEOTIDE SEQUENCE [LARGE SCALE GENOMIC DNA]</scope>
    <source>
        <strain evidence="3 4">DSM 45428</strain>
    </source>
</reference>
<dbReference type="CDD" id="cd00093">
    <property type="entry name" value="HTH_XRE"/>
    <property type="match status" value="1"/>
</dbReference>
<dbReference type="SMART" id="SM00530">
    <property type="entry name" value="HTH_XRE"/>
    <property type="match status" value="1"/>
</dbReference>
<dbReference type="InterPro" id="IPR001387">
    <property type="entry name" value="Cro/C1-type_HTH"/>
</dbReference>
<dbReference type="Pfam" id="PF01381">
    <property type="entry name" value="HTH_3"/>
    <property type="match status" value="1"/>
</dbReference>
<comment type="similarity">
    <text evidence="1">Belongs to the short-chain fatty acyl-CoA assimilation regulator (ScfR) family.</text>
</comment>
<evidence type="ECO:0000259" key="2">
    <source>
        <dbReference type="PROSITE" id="PS50943"/>
    </source>
</evidence>
<dbReference type="Gene3D" id="1.10.10.2910">
    <property type="match status" value="1"/>
</dbReference>
<dbReference type="GO" id="GO:0003677">
    <property type="term" value="F:DNA binding"/>
    <property type="evidence" value="ECO:0007669"/>
    <property type="project" value="InterPro"/>
</dbReference>
<dbReference type="SUPFAM" id="SSF47413">
    <property type="entry name" value="lambda repressor-like DNA-binding domains"/>
    <property type="match status" value="1"/>
</dbReference>
<dbReference type="Proteomes" id="UP000316541">
    <property type="component" value="Unassembled WGS sequence"/>
</dbReference>
<evidence type="ECO:0000256" key="1">
    <source>
        <dbReference type="ARBA" id="ARBA00007227"/>
    </source>
</evidence>
<gene>
    <name evidence="3" type="ORF">FLX08_14600</name>
</gene>
<evidence type="ECO:0000313" key="4">
    <source>
        <dbReference type="Proteomes" id="UP000316541"/>
    </source>
</evidence>
<dbReference type="InterPro" id="IPR052345">
    <property type="entry name" value="Rad_response_metalloprotease"/>
</dbReference>
<sequence length="348" mass="38779">MSNLGEVLTTARRACGLTQEELAAAAGVTQAALSRYENDLREPEPDVLARLARALGVTETFLARAGRVRGGMAIDAHMRRRMTAKPTVWRQLEAKLNMYRMHARMLFEEVSLRAEQRVPTLDPLEITPTDAARFVRMQWRMPLGPVRSLTRWLEAAGCLVIEEDFGTARVDGLSQWIDDHPVILINGRAPTDRKRLTLAHELGHLCLHSVEISPDVEAEANEFAAEFLMPIEVIRPQLRNLKIGRLHDLKREWGVSMQALIERAHHSGLITAGERSNLHKAFSAKGWKTNEPLSEELAPERPELTVNIGSALSGKGLGAQDIAHLAGFATPEHNELFPVPRPRLRPVG</sequence>
<comment type="caution">
    <text evidence="3">The sequence shown here is derived from an EMBL/GenBank/DDBJ whole genome shotgun (WGS) entry which is preliminary data.</text>
</comment>
<organism evidence="3 4">
    <name type="scientific">Microbispora hainanensis</name>
    <dbReference type="NCBI Taxonomy" id="568844"/>
    <lineage>
        <taxon>Bacteria</taxon>
        <taxon>Bacillati</taxon>
        <taxon>Actinomycetota</taxon>
        <taxon>Actinomycetes</taxon>
        <taxon>Streptosporangiales</taxon>
        <taxon>Streptosporangiaceae</taxon>
        <taxon>Microbispora</taxon>
    </lineage>
</organism>
<dbReference type="PANTHER" id="PTHR43236">
    <property type="entry name" value="ANTITOXIN HIGA1"/>
    <property type="match status" value="1"/>
</dbReference>
<dbReference type="EMBL" id="VIRM01000015">
    <property type="protein sequence ID" value="TQS20709.1"/>
    <property type="molecule type" value="Genomic_DNA"/>
</dbReference>
<evidence type="ECO:0000313" key="3">
    <source>
        <dbReference type="EMBL" id="TQS20709.1"/>
    </source>
</evidence>
<dbReference type="RefSeq" id="WP_142619375.1">
    <property type="nucleotide sequence ID" value="NZ_VIRM01000015.1"/>
</dbReference>
<dbReference type="Pfam" id="PF06114">
    <property type="entry name" value="Peptidase_M78"/>
    <property type="match status" value="1"/>
</dbReference>
<protein>
    <submittedName>
        <fullName evidence="3">ImmA/IrrE family metallo-endopeptidase</fullName>
    </submittedName>
</protein>
<dbReference type="AlphaFoldDB" id="A0A544YVD1"/>
<proteinExistence type="inferred from homology"/>
<name>A0A544YVD1_9ACTN</name>
<dbReference type="PANTHER" id="PTHR43236:SF1">
    <property type="entry name" value="BLL7220 PROTEIN"/>
    <property type="match status" value="1"/>
</dbReference>
<dbReference type="Gene3D" id="1.10.260.40">
    <property type="entry name" value="lambda repressor-like DNA-binding domains"/>
    <property type="match status" value="1"/>
</dbReference>